<protein>
    <submittedName>
        <fullName evidence="3">Outer membrane protein (OmpH-like)</fullName>
    </submittedName>
</protein>
<dbReference type="SMART" id="SM00935">
    <property type="entry name" value="OmpH"/>
    <property type="match status" value="1"/>
</dbReference>
<keyword evidence="2" id="KW-0812">Transmembrane</keyword>
<gene>
    <name evidence="3" type="ORF">ETAA1_21770</name>
</gene>
<feature type="compositionally biased region" description="Pro residues" evidence="1">
    <location>
        <begin position="220"/>
        <end position="249"/>
    </location>
</feature>
<dbReference type="InterPro" id="IPR005632">
    <property type="entry name" value="Chaperone_Skp"/>
</dbReference>
<dbReference type="InterPro" id="IPR024930">
    <property type="entry name" value="Skp_dom_sf"/>
</dbReference>
<name>A0A517XRY6_9BACT</name>
<dbReference type="Proteomes" id="UP000319576">
    <property type="component" value="Chromosome"/>
</dbReference>
<sequence length="249" mass="26753">MDVKRVYVYLSALVGLGGAIFLAGAGRAQQPGAPAPAPQGGRPTVAVFNMAAVMRDYGKAKWQVYQLSEERKGMSKDLVQWRADYIKLQQSMQTAPDPAVKDQYGKQMVELARRIEDKSRDVDKVLNEKASGIISGLYDDIKLVVDKTAEMNGYHLVLAYPDAVTEDEKKNPYLKELKLKPPACQPFFVHPQVDLTGVVVQTLNKWNPAPAVPAGAEIPTGPPSAPGPQPGAAPGGPVPMGAPPVPGKM</sequence>
<dbReference type="SUPFAM" id="SSF111384">
    <property type="entry name" value="OmpH-like"/>
    <property type="match status" value="1"/>
</dbReference>
<organism evidence="3 4">
    <name type="scientific">Urbifossiella limnaea</name>
    <dbReference type="NCBI Taxonomy" id="2528023"/>
    <lineage>
        <taxon>Bacteria</taxon>
        <taxon>Pseudomonadati</taxon>
        <taxon>Planctomycetota</taxon>
        <taxon>Planctomycetia</taxon>
        <taxon>Gemmatales</taxon>
        <taxon>Gemmataceae</taxon>
        <taxon>Urbifossiella</taxon>
    </lineage>
</organism>
<proteinExistence type="predicted"/>
<keyword evidence="2" id="KW-1133">Transmembrane helix</keyword>
<dbReference type="EMBL" id="CP036273">
    <property type="protein sequence ID" value="QDU20232.1"/>
    <property type="molecule type" value="Genomic_DNA"/>
</dbReference>
<keyword evidence="2" id="KW-0472">Membrane</keyword>
<evidence type="ECO:0000313" key="4">
    <source>
        <dbReference type="Proteomes" id="UP000319576"/>
    </source>
</evidence>
<dbReference type="RefSeq" id="WP_145237425.1">
    <property type="nucleotide sequence ID" value="NZ_CP036273.1"/>
</dbReference>
<feature type="transmembrane region" description="Helical" evidence="2">
    <location>
        <begin position="6"/>
        <end position="25"/>
    </location>
</feature>
<accession>A0A517XRY6</accession>
<dbReference type="Pfam" id="PF03938">
    <property type="entry name" value="OmpH"/>
    <property type="match status" value="1"/>
</dbReference>
<evidence type="ECO:0000313" key="3">
    <source>
        <dbReference type="EMBL" id="QDU20232.1"/>
    </source>
</evidence>
<keyword evidence="4" id="KW-1185">Reference proteome</keyword>
<dbReference type="AlphaFoldDB" id="A0A517XRY6"/>
<evidence type="ECO:0000256" key="2">
    <source>
        <dbReference type="SAM" id="Phobius"/>
    </source>
</evidence>
<dbReference type="Gene3D" id="3.30.910.20">
    <property type="entry name" value="Skp domain"/>
    <property type="match status" value="1"/>
</dbReference>
<evidence type="ECO:0000256" key="1">
    <source>
        <dbReference type="SAM" id="MobiDB-lite"/>
    </source>
</evidence>
<dbReference type="KEGG" id="uli:ETAA1_21770"/>
<dbReference type="GO" id="GO:0051082">
    <property type="term" value="F:unfolded protein binding"/>
    <property type="evidence" value="ECO:0007669"/>
    <property type="project" value="InterPro"/>
</dbReference>
<feature type="region of interest" description="Disordered" evidence="1">
    <location>
        <begin position="211"/>
        <end position="249"/>
    </location>
</feature>
<reference evidence="3 4" key="1">
    <citation type="submission" date="2019-02" db="EMBL/GenBank/DDBJ databases">
        <title>Deep-cultivation of Planctomycetes and their phenomic and genomic characterization uncovers novel biology.</title>
        <authorList>
            <person name="Wiegand S."/>
            <person name="Jogler M."/>
            <person name="Boedeker C."/>
            <person name="Pinto D."/>
            <person name="Vollmers J."/>
            <person name="Rivas-Marin E."/>
            <person name="Kohn T."/>
            <person name="Peeters S.H."/>
            <person name="Heuer A."/>
            <person name="Rast P."/>
            <person name="Oberbeckmann S."/>
            <person name="Bunk B."/>
            <person name="Jeske O."/>
            <person name="Meyerdierks A."/>
            <person name="Storesund J.E."/>
            <person name="Kallscheuer N."/>
            <person name="Luecker S."/>
            <person name="Lage O.M."/>
            <person name="Pohl T."/>
            <person name="Merkel B.J."/>
            <person name="Hornburger P."/>
            <person name="Mueller R.-W."/>
            <person name="Bruemmer F."/>
            <person name="Labrenz M."/>
            <person name="Spormann A.M."/>
            <person name="Op den Camp H."/>
            <person name="Overmann J."/>
            <person name="Amann R."/>
            <person name="Jetten M.S.M."/>
            <person name="Mascher T."/>
            <person name="Medema M.H."/>
            <person name="Devos D.P."/>
            <person name="Kaster A.-K."/>
            <person name="Ovreas L."/>
            <person name="Rohde M."/>
            <person name="Galperin M.Y."/>
            <person name="Jogler C."/>
        </authorList>
    </citation>
    <scope>NUCLEOTIDE SEQUENCE [LARGE SCALE GENOMIC DNA]</scope>
    <source>
        <strain evidence="3 4">ETA_A1</strain>
    </source>
</reference>
<dbReference type="OrthoDB" id="280283at2"/>